<feature type="region of interest" description="Disordered" evidence="1">
    <location>
        <begin position="66"/>
        <end position="89"/>
    </location>
</feature>
<evidence type="ECO:0000313" key="2">
    <source>
        <dbReference type="EMBL" id="DAD78989.1"/>
    </source>
</evidence>
<dbReference type="EMBL" id="BK014855">
    <property type="protein sequence ID" value="DAD78989.1"/>
    <property type="molecule type" value="Genomic_DNA"/>
</dbReference>
<protein>
    <submittedName>
        <fullName evidence="2">Uncharacterized protein</fullName>
    </submittedName>
</protein>
<evidence type="ECO:0000256" key="1">
    <source>
        <dbReference type="SAM" id="MobiDB-lite"/>
    </source>
</evidence>
<proteinExistence type="predicted"/>
<accession>A0A8S5M9L7</accession>
<reference evidence="2" key="1">
    <citation type="journal article" date="2021" name="Proc. Natl. Acad. Sci. U.S.A.">
        <title>A Catalog of Tens of Thousands of Viruses from Human Metagenomes Reveals Hidden Associations with Chronic Diseases.</title>
        <authorList>
            <person name="Tisza M.J."/>
            <person name="Buck C.B."/>
        </authorList>
    </citation>
    <scope>NUCLEOTIDE SEQUENCE</scope>
    <source>
        <strain evidence="2">Ctv4j104</strain>
    </source>
</reference>
<sequence length="89" mass="9853">MKKIVDVAFNPEDGKYYVTAGEGSNVNECAFACAILAKIFVKNDFIKETKDFEDLIHKYLTDPQYDEVDDAAPEAGTKEESADGKQQIG</sequence>
<name>A0A8S5M9L7_9CAUD</name>
<organism evidence="2">
    <name type="scientific">Siphoviridae sp. ctv4j104</name>
    <dbReference type="NCBI Taxonomy" id="2826510"/>
    <lineage>
        <taxon>Viruses</taxon>
        <taxon>Duplodnaviria</taxon>
        <taxon>Heunggongvirae</taxon>
        <taxon>Uroviricota</taxon>
        <taxon>Caudoviricetes</taxon>
    </lineage>
</organism>